<evidence type="ECO:0000256" key="1">
    <source>
        <dbReference type="SAM" id="MobiDB-lite"/>
    </source>
</evidence>
<reference evidence="3" key="1">
    <citation type="submission" date="2020-07" db="EMBL/GenBank/DDBJ databases">
        <title>Genome sequence and genetic diversity analysis of an under-domesticated orphan crop, white fonio (Digitaria exilis).</title>
        <authorList>
            <person name="Bennetzen J.L."/>
            <person name="Chen S."/>
            <person name="Ma X."/>
            <person name="Wang X."/>
            <person name="Yssel A.E.J."/>
            <person name="Chaluvadi S.R."/>
            <person name="Johnson M."/>
            <person name="Gangashetty P."/>
            <person name="Hamidou F."/>
            <person name="Sanogo M.D."/>
            <person name="Zwaenepoel A."/>
            <person name="Wallace J."/>
            <person name="Van De Peer Y."/>
            <person name="Van Deynze A."/>
        </authorList>
    </citation>
    <scope>NUCLEOTIDE SEQUENCE</scope>
    <source>
        <tissue evidence="3">Leaves</tissue>
    </source>
</reference>
<keyword evidence="4" id="KW-1185">Reference proteome</keyword>
<evidence type="ECO:0000256" key="2">
    <source>
        <dbReference type="SAM" id="Phobius"/>
    </source>
</evidence>
<dbReference type="EMBL" id="JACEFO010000461">
    <property type="protein sequence ID" value="KAF8769093.1"/>
    <property type="molecule type" value="Genomic_DNA"/>
</dbReference>
<dbReference type="InterPro" id="IPR050307">
    <property type="entry name" value="Sterol_Desaturase_Related"/>
</dbReference>
<accession>A0A835FPE5</accession>
<feature type="transmembrane region" description="Helical" evidence="2">
    <location>
        <begin position="219"/>
        <end position="245"/>
    </location>
</feature>
<keyword evidence="2" id="KW-0472">Membrane</keyword>
<organism evidence="3 4">
    <name type="scientific">Digitaria exilis</name>
    <dbReference type="NCBI Taxonomy" id="1010633"/>
    <lineage>
        <taxon>Eukaryota</taxon>
        <taxon>Viridiplantae</taxon>
        <taxon>Streptophyta</taxon>
        <taxon>Embryophyta</taxon>
        <taxon>Tracheophyta</taxon>
        <taxon>Spermatophyta</taxon>
        <taxon>Magnoliopsida</taxon>
        <taxon>Liliopsida</taxon>
        <taxon>Poales</taxon>
        <taxon>Poaceae</taxon>
        <taxon>PACMAD clade</taxon>
        <taxon>Panicoideae</taxon>
        <taxon>Panicodae</taxon>
        <taxon>Paniceae</taxon>
        <taxon>Anthephorinae</taxon>
        <taxon>Digitaria</taxon>
    </lineage>
</organism>
<name>A0A835FPE5_9POAL</name>
<dbReference type="OrthoDB" id="1920867at2759"/>
<sequence length="279" mass="31059">MWCLLLFFAEQTTTNLQLIHAINDHAHAVLLLAPWVAHGGYLAATQGLEGGGHRLPSHPPVAAPPGCSQPGVDHGGAASRTRAAGGRSWRGASSSSRWNRERNWDDQIIAQRHPPLPWRPLHARRPAPCRCGAPTGAILIALLHAGPVEFLYYWFHRGAPPPLPLHPLPLPPPCIHRQPSPSPLLHASFPTPKQNRTYRAQYRSPPVIHPFAELVAYELLFSIPLITCALTGCASILAFEIYVIYIDFMNNMGHCNFELVPNWLFKWFPPLKYLMYTPS</sequence>
<keyword evidence="2" id="KW-1133">Transmembrane helix</keyword>
<dbReference type="PANTHER" id="PTHR11863">
    <property type="entry name" value="STEROL DESATURASE"/>
    <property type="match status" value="1"/>
</dbReference>
<proteinExistence type="predicted"/>
<evidence type="ECO:0008006" key="5">
    <source>
        <dbReference type="Google" id="ProtNLM"/>
    </source>
</evidence>
<feature type="region of interest" description="Disordered" evidence="1">
    <location>
        <begin position="52"/>
        <end position="96"/>
    </location>
</feature>
<evidence type="ECO:0000313" key="3">
    <source>
        <dbReference type="EMBL" id="KAF8769093.1"/>
    </source>
</evidence>
<protein>
    <recommendedName>
        <fullName evidence="5">Fatty acid hydroxylase domain-containing protein</fullName>
    </recommendedName>
</protein>
<dbReference type="AlphaFoldDB" id="A0A835FPE5"/>
<gene>
    <name evidence="3" type="ORF">HU200_006930</name>
</gene>
<dbReference type="Proteomes" id="UP000636709">
    <property type="component" value="Unassembled WGS sequence"/>
</dbReference>
<keyword evidence="2" id="KW-0812">Transmembrane</keyword>
<evidence type="ECO:0000313" key="4">
    <source>
        <dbReference type="Proteomes" id="UP000636709"/>
    </source>
</evidence>
<comment type="caution">
    <text evidence="3">The sequence shown here is derived from an EMBL/GenBank/DDBJ whole genome shotgun (WGS) entry which is preliminary data.</text>
</comment>
<feature type="compositionally biased region" description="Low complexity" evidence="1">
    <location>
        <begin position="75"/>
        <end position="96"/>
    </location>
</feature>